<dbReference type="Proteomes" id="UP000077115">
    <property type="component" value="Unassembled WGS sequence"/>
</dbReference>
<sequence length="323" mass="33478">MFYHYIEYQVSELTINTVDSDSTNLDSIKFSYKLNSSNEFLQDDLVVDAQVISDHLELVVTPPASVPSTDKLKLFATITLPTSLATVLTTKPPPTLCATVSQGVVTIQTPTDITKATPFFSNVGIKSDIGNIHISGVAVNTTKLDTGLGNIQASLLASDSFIASTGAGDVQLRVGSFNSGGSASYGIPSGLTVVSEAGVGSISGSVTGYKSFKSDTGAGNVELDVSPGFASKTICRTAVGNVHAQVLANDGTSEYMGYFGKYKVSTSIGDIKVTGHTADQCKNKSNFGIGGTISGRIGKEDANPSSSLTVQSSAGNVALTFLM</sequence>
<evidence type="ECO:0000313" key="2">
    <source>
        <dbReference type="Proteomes" id="UP000077115"/>
    </source>
</evidence>
<name>A0A177W8P6_BATDL</name>
<reference evidence="1 2" key="2">
    <citation type="submission" date="2016-05" db="EMBL/GenBank/DDBJ databases">
        <title>Lineage-specific infection strategies underlie the spectrum of fungal disease in amphibians.</title>
        <authorList>
            <person name="Cuomo C.A."/>
            <person name="Farrer R.A."/>
            <person name="James T."/>
            <person name="Longcore J."/>
            <person name="Birren B."/>
        </authorList>
    </citation>
    <scope>NUCLEOTIDE SEQUENCE [LARGE SCALE GENOMIC DNA]</scope>
    <source>
        <strain evidence="1 2">JEL423</strain>
    </source>
</reference>
<protein>
    <recommendedName>
        <fullName evidence="3">Adhesin domain-containing protein</fullName>
    </recommendedName>
</protein>
<dbReference type="EMBL" id="DS022300">
    <property type="protein sequence ID" value="OAJ35990.1"/>
    <property type="molecule type" value="Genomic_DNA"/>
</dbReference>
<accession>A0A177W8P6</accession>
<reference evidence="1 2" key="1">
    <citation type="submission" date="2006-10" db="EMBL/GenBank/DDBJ databases">
        <title>The Genome Sequence of Batrachochytrium dendrobatidis JEL423.</title>
        <authorList>
            <consortium name="The Broad Institute Genome Sequencing Platform"/>
            <person name="Birren B."/>
            <person name="Lander E."/>
            <person name="Galagan J."/>
            <person name="Cuomo C."/>
            <person name="Devon K."/>
            <person name="Jaffe D."/>
            <person name="Butler J."/>
            <person name="Alvarez P."/>
            <person name="Gnerre S."/>
            <person name="Grabherr M."/>
            <person name="Kleber M."/>
            <person name="Mauceli E."/>
            <person name="Brockman W."/>
            <person name="Young S."/>
            <person name="LaButti K."/>
            <person name="Sykes S."/>
            <person name="DeCaprio D."/>
            <person name="Crawford M."/>
            <person name="Koehrsen M."/>
            <person name="Engels R."/>
            <person name="Montgomery P."/>
            <person name="Pearson M."/>
            <person name="Howarth C."/>
            <person name="Larson L."/>
            <person name="White J."/>
            <person name="O'Leary S."/>
            <person name="Kodira C."/>
            <person name="Zeng Q."/>
            <person name="Yandava C."/>
            <person name="Alvarado L."/>
            <person name="Longcore J."/>
            <person name="James T."/>
        </authorList>
    </citation>
    <scope>NUCLEOTIDE SEQUENCE [LARGE SCALE GENOMIC DNA]</scope>
    <source>
        <strain evidence="1 2">JEL423</strain>
    </source>
</reference>
<organism evidence="1 2">
    <name type="scientific">Batrachochytrium dendrobatidis (strain JEL423)</name>
    <dbReference type="NCBI Taxonomy" id="403673"/>
    <lineage>
        <taxon>Eukaryota</taxon>
        <taxon>Fungi</taxon>
        <taxon>Fungi incertae sedis</taxon>
        <taxon>Chytridiomycota</taxon>
        <taxon>Chytridiomycota incertae sedis</taxon>
        <taxon>Chytridiomycetes</taxon>
        <taxon>Rhizophydiales</taxon>
        <taxon>Rhizophydiales incertae sedis</taxon>
        <taxon>Batrachochytrium</taxon>
    </lineage>
</organism>
<gene>
    <name evidence="1" type="ORF">BDEG_20210</name>
</gene>
<proteinExistence type="predicted"/>
<dbReference type="AlphaFoldDB" id="A0A177W8P6"/>
<dbReference type="VEuPathDB" id="FungiDB:BDEG_20210"/>
<evidence type="ECO:0008006" key="3">
    <source>
        <dbReference type="Google" id="ProtNLM"/>
    </source>
</evidence>
<evidence type="ECO:0000313" key="1">
    <source>
        <dbReference type="EMBL" id="OAJ35990.1"/>
    </source>
</evidence>
<dbReference type="OrthoDB" id="10646896at2759"/>